<proteinExistence type="predicted"/>
<evidence type="ECO:0000313" key="2">
    <source>
        <dbReference type="Proteomes" id="UP000321532"/>
    </source>
</evidence>
<sequence length="178" mass="19920">MKKHGPFFILVLMFVSFLMLSCEKEMTEKESSLQPAGNFSTNELKAGESKYNLEVVLKGEGARNGHIQFRQNPDLAKVITLDVRVHHLLPNHEYLLQRAVDPTNVVDGNCTSTSWLTLGYGLTSQTILTNDKGNGSEVLWRDITAIPSGAMFDIHFRVVDAVSLEVVLTSNCYQYTVR</sequence>
<dbReference type="AlphaFoldDB" id="A0A512AX20"/>
<protein>
    <submittedName>
        <fullName evidence="1">Uncharacterized protein</fullName>
    </submittedName>
</protein>
<name>A0A512AX20_9BACT</name>
<reference evidence="1 2" key="1">
    <citation type="submission" date="2019-07" db="EMBL/GenBank/DDBJ databases">
        <title>Whole genome shotgun sequence of Adhaeribacter aerolatus NBRC 106133.</title>
        <authorList>
            <person name="Hosoyama A."/>
            <person name="Uohara A."/>
            <person name="Ohji S."/>
            <person name="Ichikawa N."/>
        </authorList>
    </citation>
    <scope>NUCLEOTIDE SEQUENCE [LARGE SCALE GENOMIC DNA]</scope>
    <source>
        <strain evidence="1 2">NBRC 106133</strain>
    </source>
</reference>
<dbReference type="PROSITE" id="PS51257">
    <property type="entry name" value="PROKAR_LIPOPROTEIN"/>
    <property type="match status" value="1"/>
</dbReference>
<dbReference type="Proteomes" id="UP000321532">
    <property type="component" value="Unassembled WGS sequence"/>
</dbReference>
<organism evidence="1 2">
    <name type="scientific">Adhaeribacter aerolatus</name>
    <dbReference type="NCBI Taxonomy" id="670289"/>
    <lineage>
        <taxon>Bacteria</taxon>
        <taxon>Pseudomonadati</taxon>
        <taxon>Bacteroidota</taxon>
        <taxon>Cytophagia</taxon>
        <taxon>Cytophagales</taxon>
        <taxon>Hymenobacteraceae</taxon>
        <taxon>Adhaeribacter</taxon>
    </lineage>
</organism>
<evidence type="ECO:0000313" key="1">
    <source>
        <dbReference type="EMBL" id="GEO04266.1"/>
    </source>
</evidence>
<comment type="caution">
    <text evidence="1">The sequence shown here is derived from an EMBL/GenBank/DDBJ whole genome shotgun (WGS) entry which is preliminary data.</text>
</comment>
<dbReference type="OrthoDB" id="981600at2"/>
<gene>
    <name evidence="1" type="ORF">AAE02nite_19300</name>
</gene>
<keyword evidence="2" id="KW-1185">Reference proteome</keyword>
<accession>A0A512AX20</accession>
<dbReference type="RefSeq" id="WP_146897533.1">
    <property type="nucleotide sequence ID" value="NZ_BJYS01000013.1"/>
</dbReference>
<dbReference type="EMBL" id="BJYS01000013">
    <property type="protein sequence ID" value="GEO04266.1"/>
    <property type="molecule type" value="Genomic_DNA"/>
</dbReference>